<name>A0A174YSD1_9FIRM</name>
<dbReference type="RefSeq" id="WP_022097193.1">
    <property type="nucleotide sequence ID" value="NZ_CABIXW010000001.1"/>
</dbReference>
<evidence type="ECO:0000259" key="7">
    <source>
        <dbReference type="PROSITE" id="PS50198"/>
    </source>
</evidence>
<dbReference type="InterPro" id="IPR046357">
    <property type="entry name" value="PPIase_dom_sf"/>
</dbReference>
<dbReference type="EMBL" id="CZBU01000002">
    <property type="protein sequence ID" value="CUQ76612.1"/>
    <property type="molecule type" value="Genomic_DNA"/>
</dbReference>
<dbReference type="EC" id="5.2.1.8" evidence="2"/>
<dbReference type="PROSITE" id="PS50198">
    <property type="entry name" value="PPIC_PPIASE_2"/>
    <property type="match status" value="1"/>
</dbReference>
<dbReference type="PANTHER" id="PTHR47245">
    <property type="entry name" value="PEPTIDYLPROLYL ISOMERASE"/>
    <property type="match status" value="1"/>
</dbReference>
<evidence type="ECO:0000256" key="1">
    <source>
        <dbReference type="ARBA" id="ARBA00000971"/>
    </source>
</evidence>
<dbReference type="GO" id="GO:0003755">
    <property type="term" value="F:peptidyl-prolyl cis-trans isomerase activity"/>
    <property type="evidence" value="ECO:0007669"/>
    <property type="project" value="UniProtKB-KW"/>
</dbReference>
<dbReference type="AlphaFoldDB" id="A0A174YSD1"/>
<dbReference type="InterPro" id="IPR050245">
    <property type="entry name" value="PrsA_foldase"/>
</dbReference>
<evidence type="ECO:0000256" key="3">
    <source>
        <dbReference type="ARBA" id="ARBA00022729"/>
    </source>
</evidence>
<evidence type="ECO:0000313" key="12">
    <source>
        <dbReference type="Proteomes" id="UP000095780"/>
    </source>
</evidence>
<reference evidence="11 12" key="1">
    <citation type="submission" date="2015-09" db="EMBL/GenBank/DDBJ databases">
        <authorList>
            <consortium name="Pathogen Informatics"/>
        </authorList>
    </citation>
    <scope>NUCLEOTIDE SEQUENCE [LARGE SCALE GENOMIC DNA]</scope>
    <source>
        <strain evidence="8 11">2789STDY5834875</strain>
        <strain evidence="9 12">2789STDY5834878</strain>
    </source>
</reference>
<proteinExistence type="predicted"/>
<dbReference type="EMBL" id="WKRD01000007">
    <property type="protein sequence ID" value="MSC57806.1"/>
    <property type="molecule type" value="Genomic_DNA"/>
</dbReference>
<sequence>MKRRKKTFIILAVILVVVLLVAGYIKFFNGRLIYFTTGMKSGELIKTAGQKTTNTCEADILMSDVKKEYEEMFGSNIWREKIGDADFESYIKDQIKSKLMRVKAMNVKAKERGVVLGREEKDSVGKAVDAFYNELTESQISSTGITKDKLNTMFTEFAIAQKLYDDLTSSMDIEVSADEARVIDIQYIVSDSEEDINKAYNLVNSGSSFFAVAKEYNADGEYEYELKRGEMDAAFEKAAFNLSTGEMSSIVESAGRYYIIRCTSDNDKAKTEVNKSAILEKRKLEQFNTDFEKYEAGIYMEFNNSEWKKLSIQDAYTLGSSFEDTFNAYFGK</sequence>
<reference evidence="10 13" key="2">
    <citation type="journal article" date="2019" name="Nat. Med.">
        <title>A library of human gut bacterial isolates paired with longitudinal multiomics data enables mechanistic microbiome research.</title>
        <authorList>
            <person name="Poyet M."/>
            <person name="Groussin M."/>
            <person name="Gibbons S.M."/>
            <person name="Avila-Pacheco J."/>
            <person name="Jiang X."/>
            <person name="Kearney S.M."/>
            <person name="Perrotta A.R."/>
            <person name="Berdy B."/>
            <person name="Zhao S."/>
            <person name="Lieberman T.D."/>
            <person name="Swanson P.K."/>
            <person name="Smith M."/>
            <person name="Roesemann S."/>
            <person name="Alexander J.E."/>
            <person name="Rich S.A."/>
            <person name="Livny J."/>
            <person name="Vlamakis H."/>
            <person name="Clish C."/>
            <person name="Bullock K."/>
            <person name="Deik A."/>
            <person name="Scott J."/>
            <person name="Pierce K.A."/>
            <person name="Xavier R.J."/>
            <person name="Alm E.J."/>
        </authorList>
    </citation>
    <scope>NUCLEOTIDE SEQUENCE [LARGE SCALE GENOMIC DNA]</scope>
    <source>
        <strain evidence="10 13">BIOML-A1</strain>
    </source>
</reference>
<dbReference type="Proteomes" id="UP000481964">
    <property type="component" value="Unassembled WGS sequence"/>
</dbReference>
<comment type="catalytic activity">
    <reaction evidence="1">
        <text>[protein]-peptidylproline (omega=180) = [protein]-peptidylproline (omega=0)</text>
        <dbReference type="Rhea" id="RHEA:16237"/>
        <dbReference type="Rhea" id="RHEA-COMP:10747"/>
        <dbReference type="Rhea" id="RHEA-COMP:10748"/>
        <dbReference type="ChEBI" id="CHEBI:83833"/>
        <dbReference type="ChEBI" id="CHEBI:83834"/>
        <dbReference type="EC" id="5.2.1.8"/>
    </reaction>
</comment>
<evidence type="ECO:0000313" key="10">
    <source>
        <dbReference type="EMBL" id="MSC57806.1"/>
    </source>
</evidence>
<feature type="domain" description="PpiC" evidence="7">
    <location>
        <begin position="165"/>
        <end position="264"/>
    </location>
</feature>
<protein>
    <recommendedName>
        <fullName evidence="2">peptidylprolyl isomerase</fullName>
        <ecNumber evidence="2">5.2.1.8</ecNumber>
    </recommendedName>
</protein>
<accession>A0A174YSD1</accession>
<evidence type="ECO:0000256" key="6">
    <source>
        <dbReference type="PROSITE-ProRule" id="PRU00278"/>
    </source>
</evidence>
<dbReference type="OrthoDB" id="14196at2"/>
<dbReference type="Proteomes" id="UP000095780">
    <property type="component" value="Unassembled WGS sequence"/>
</dbReference>
<keyword evidence="4 6" id="KW-0697">Rotamase</keyword>
<keyword evidence="5 6" id="KW-0413">Isomerase</keyword>
<dbReference type="SUPFAM" id="SSF54534">
    <property type="entry name" value="FKBP-like"/>
    <property type="match status" value="1"/>
</dbReference>
<dbReference type="InterPro" id="IPR000297">
    <property type="entry name" value="PPIase_PpiC"/>
</dbReference>
<keyword evidence="3" id="KW-0732">Signal</keyword>
<evidence type="ECO:0000313" key="13">
    <source>
        <dbReference type="Proteomes" id="UP000481964"/>
    </source>
</evidence>
<evidence type="ECO:0000313" key="9">
    <source>
        <dbReference type="EMBL" id="CUQ80209.1"/>
    </source>
</evidence>
<evidence type="ECO:0000256" key="2">
    <source>
        <dbReference type="ARBA" id="ARBA00013194"/>
    </source>
</evidence>
<evidence type="ECO:0000313" key="8">
    <source>
        <dbReference type="EMBL" id="CUQ76612.1"/>
    </source>
</evidence>
<gene>
    <name evidence="8" type="primary">prsA</name>
    <name evidence="8" type="ORF">ERS852490_01155</name>
    <name evidence="9" type="ORF">ERS852492_00387</name>
    <name evidence="10" type="ORF">GKE48_10190</name>
</gene>
<organism evidence="8 11">
    <name type="scientific">Lachnospira eligens</name>
    <dbReference type="NCBI Taxonomy" id="39485"/>
    <lineage>
        <taxon>Bacteria</taxon>
        <taxon>Bacillati</taxon>
        <taxon>Bacillota</taxon>
        <taxon>Clostridia</taxon>
        <taxon>Lachnospirales</taxon>
        <taxon>Lachnospiraceae</taxon>
        <taxon>Lachnospira</taxon>
    </lineage>
</organism>
<dbReference type="PANTHER" id="PTHR47245:SF1">
    <property type="entry name" value="FOLDASE PROTEIN PRSA"/>
    <property type="match status" value="1"/>
</dbReference>
<evidence type="ECO:0000256" key="4">
    <source>
        <dbReference type="ARBA" id="ARBA00023110"/>
    </source>
</evidence>
<evidence type="ECO:0000313" key="11">
    <source>
        <dbReference type="Proteomes" id="UP000095621"/>
    </source>
</evidence>
<dbReference type="Pfam" id="PF00639">
    <property type="entry name" value="Rotamase"/>
    <property type="match status" value="1"/>
</dbReference>
<dbReference type="Proteomes" id="UP000095621">
    <property type="component" value="Unassembled WGS sequence"/>
</dbReference>
<dbReference type="EMBL" id="CZBV01000001">
    <property type="protein sequence ID" value="CUQ80209.1"/>
    <property type="molecule type" value="Genomic_DNA"/>
</dbReference>
<dbReference type="Gene3D" id="3.10.50.40">
    <property type="match status" value="1"/>
</dbReference>
<evidence type="ECO:0000256" key="5">
    <source>
        <dbReference type="ARBA" id="ARBA00023235"/>
    </source>
</evidence>